<dbReference type="EMBL" id="JAJEPW010000010">
    <property type="protein sequence ID" value="MCC2128880.1"/>
    <property type="molecule type" value="Genomic_DNA"/>
</dbReference>
<name>A0AAE3AFD0_9FIRM</name>
<dbReference type="Pfam" id="PF01432">
    <property type="entry name" value="Peptidase_M3"/>
    <property type="match status" value="1"/>
</dbReference>
<feature type="domain" description="Oligopeptidase F N-terminal" evidence="8">
    <location>
        <begin position="112"/>
        <end position="172"/>
    </location>
</feature>
<evidence type="ECO:0000259" key="8">
    <source>
        <dbReference type="Pfam" id="PF08439"/>
    </source>
</evidence>
<dbReference type="AlphaFoldDB" id="A0AAE3AFD0"/>
<evidence type="ECO:0000259" key="7">
    <source>
        <dbReference type="Pfam" id="PF01432"/>
    </source>
</evidence>
<evidence type="ECO:0000313" key="9">
    <source>
        <dbReference type="EMBL" id="MCC2128880.1"/>
    </source>
</evidence>
<dbReference type="Gene3D" id="1.20.140.70">
    <property type="entry name" value="Oligopeptidase f, N-terminal domain"/>
    <property type="match status" value="1"/>
</dbReference>
<dbReference type="PANTHER" id="PTHR34217">
    <property type="entry name" value="METAL-DEPENDENT CARBOXYPEPTIDASE"/>
    <property type="match status" value="1"/>
</dbReference>
<dbReference type="RefSeq" id="WP_302928180.1">
    <property type="nucleotide sequence ID" value="NZ_JAJEPW010000010.1"/>
</dbReference>
<keyword evidence="5 6" id="KW-0482">Metalloprotease</keyword>
<proteinExistence type="inferred from homology"/>
<accession>A0AAE3AFD0</accession>
<dbReference type="NCBIfam" id="TIGR02290">
    <property type="entry name" value="M3_fam_3"/>
    <property type="match status" value="1"/>
</dbReference>
<reference evidence="9" key="1">
    <citation type="submission" date="2021-10" db="EMBL/GenBank/DDBJ databases">
        <title>Anaerobic single-cell dispensing facilitates the cultivation of human gut bacteria.</title>
        <authorList>
            <person name="Afrizal A."/>
        </authorList>
    </citation>
    <scope>NUCLEOTIDE SEQUENCE</scope>
    <source>
        <strain evidence="9">CLA-AA-H272</strain>
    </source>
</reference>
<dbReference type="GO" id="GO:0046872">
    <property type="term" value="F:metal ion binding"/>
    <property type="evidence" value="ECO:0007669"/>
    <property type="project" value="UniProtKB-UniRule"/>
</dbReference>
<dbReference type="Pfam" id="PF08439">
    <property type="entry name" value="Peptidase_M3_N"/>
    <property type="match status" value="1"/>
</dbReference>
<keyword evidence="1 6" id="KW-0645">Protease</keyword>
<dbReference type="CDD" id="cd09607">
    <property type="entry name" value="M3B_PepF"/>
    <property type="match status" value="1"/>
</dbReference>
<dbReference type="InterPro" id="IPR034006">
    <property type="entry name" value="M3B_PepF_2"/>
</dbReference>
<dbReference type="GO" id="GO:0004222">
    <property type="term" value="F:metalloendopeptidase activity"/>
    <property type="evidence" value="ECO:0007669"/>
    <property type="project" value="InterPro"/>
</dbReference>
<comment type="similarity">
    <text evidence="6">Belongs to the peptidase M3 family.</text>
</comment>
<evidence type="ECO:0000256" key="4">
    <source>
        <dbReference type="ARBA" id="ARBA00022833"/>
    </source>
</evidence>
<feature type="domain" description="Peptidase M3A/M3B catalytic" evidence="7">
    <location>
        <begin position="189"/>
        <end position="570"/>
    </location>
</feature>
<dbReference type="SUPFAM" id="SSF55486">
    <property type="entry name" value="Metalloproteases ('zincins'), catalytic domain"/>
    <property type="match status" value="1"/>
</dbReference>
<dbReference type="Gene3D" id="1.10.1370.20">
    <property type="entry name" value="Oligoendopeptidase f, C-terminal domain"/>
    <property type="match status" value="1"/>
</dbReference>
<dbReference type="InterPro" id="IPR001567">
    <property type="entry name" value="Pept_M3A_M3B_dom"/>
</dbReference>
<dbReference type="InterPro" id="IPR013647">
    <property type="entry name" value="OligopepF_N_dom"/>
</dbReference>
<keyword evidence="4 6" id="KW-0862">Zinc</keyword>
<evidence type="ECO:0000256" key="1">
    <source>
        <dbReference type="ARBA" id="ARBA00022670"/>
    </source>
</evidence>
<gene>
    <name evidence="9" type="ORF">LKD37_04995</name>
</gene>
<keyword evidence="2 6" id="KW-0479">Metal-binding</keyword>
<dbReference type="Proteomes" id="UP001199319">
    <property type="component" value="Unassembled WGS sequence"/>
</dbReference>
<evidence type="ECO:0000256" key="6">
    <source>
        <dbReference type="RuleBase" id="RU003435"/>
    </source>
</evidence>
<evidence type="ECO:0000313" key="10">
    <source>
        <dbReference type="Proteomes" id="UP001199319"/>
    </source>
</evidence>
<comment type="cofactor">
    <cofactor evidence="6">
        <name>Zn(2+)</name>
        <dbReference type="ChEBI" id="CHEBI:29105"/>
    </cofactor>
    <text evidence="6">Binds 1 zinc ion.</text>
</comment>
<dbReference type="GO" id="GO:0004181">
    <property type="term" value="F:metallocarboxypeptidase activity"/>
    <property type="evidence" value="ECO:0007669"/>
    <property type="project" value="InterPro"/>
</dbReference>
<dbReference type="PANTHER" id="PTHR34217:SF1">
    <property type="entry name" value="CARBOXYPEPTIDASE 1"/>
    <property type="match status" value="1"/>
</dbReference>
<evidence type="ECO:0000256" key="2">
    <source>
        <dbReference type="ARBA" id="ARBA00022723"/>
    </source>
</evidence>
<dbReference type="InterPro" id="IPR011977">
    <property type="entry name" value="Pept_M3B_clade3"/>
</dbReference>
<keyword evidence="3 6" id="KW-0378">Hydrolase</keyword>
<sequence length="585" mass="65466">MNDTWDLSILYKGFDDPAFTGDMAALDAAIRSMNDLAAQAAALPHADLVHRYVDGQLQLTTLISKLFIFCSLRTSANTADNQANSLSDQISAKISGCAAADSSLRHTLAAFDDLDAIIDADPALAEYRYLLRNIRRDSKYLLSDKEEELFARMNISGASAWESLRDNLTSSVKVEYNGGVTNLSAIRNLAYDPDPAVRKSAYEAELACYDKIKDSVAFALNSIKLQVINECQVRGYASPLDKALYQSRMKRETLEALLGAMDEYMPKFWQYLRAKAKALGYENGLPWYELFAPMGKSDKKYTTQDAKDYLLNIFGGFDSQLHDMVERAFDEAWIDFYPRNGKVGGAFDCGVPSARQSRVLTNFDGAFGDIVTLAHELGHAFHDQQVFTHPLICQEYSMPVAETASTFNEVLTVTAAIQAAESKDEKLALIESQLSDACQIICDIYSRFLFESSVFEARPQEFLDADRLCQLMLEAQKKAYGDGLDQTCLHPYMWLCKGHYYSGSLSFYNFPYAFGGLFARGLYAKYQQEGEKFVPLYKEMLHATSVNDVEDTAKIAGIDLTDKAFWRQGLQSLADEIDLFCDLVK</sequence>
<dbReference type="InterPro" id="IPR042088">
    <property type="entry name" value="OligoPept_F_C"/>
</dbReference>
<evidence type="ECO:0000256" key="3">
    <source>
        <dbReference type="ARBA" id="ARBA00022801"/>
    </source>
</evidence>
<protein>
    <submittedName>
        <fullName evidence="9">M3 family oligoendopeptidase</fullName>
    </submittedName>
</protein>
<comment type="caution">
    <text evidence="9">The sequence shown here is derived from an EMBL/GenBank/DDBJ whole genome shotgun (WGS) entry which is preliminary data.</text>
</comment>
<organism evidence="9 10">
    <name type="scientific">Brotocaccenecus cirricatena</name>
    <dbReference type="NCBI Taxonomy" id="3064195"/>
    <lineage>
        <taxon>Bacteria</taxon>
        <taxon>Bacillati</taxon>
        <taxon>Bacillota</taxon>
        <taxon>Clostridia</taxon>
        <taxon>Eubacteriales</taxon>
        <taxon>Oscillospiraceae</taxon>
        <taxon>Brotocaccenecus</taxon>
    </lineage>
</organism>
<dbReference type="GO" id="GO:0006508">
    <property type="term" value="P:proteolysis"/>
    <property type="evidence" value="ECO:0007669"/>
    <property type="project" value="UniProtKB-KW"/>
</dbReference>
<evidence type="ECO:0000256" key="5">
    <source>
        <dbReference type="ARBA" id="ARBA00023049"/>
    </source>
</evidence>
<dbReference type="InterPro" id="IPR001333">
    <property type="entry name" value="Peptidase_M32_Taq"/>
</dbReference>
<keyword evidence="10" id="KW-1185">Reference proteome</keyword>